<dbReference type="PANTHER" id="PTHR33164">
    <property type="entry name" value="TRANSCRIPTIONAL REGULATOR, MARR FAMILY"/>
    <property type="match status" value="1"/>
</dbReference>
<dbReference type="Proteomes" id="UP001220509">
    <property type="component" value="Chromosome"/>
</dbReference>
<sequence>METSNELLKSYLTLVDRMPRIMELPTLMRQLKSNATEVYILHFLLANGSQYGTDIVRATGLTTSAVTQICDKLGQEELIERTRSDQDRRYVSISITRKGEEALDGMYKIMSNKLVESIRGLSDDEAHELLGHFRSVEHLIMKRKDLTVNELSVKS</sequence>
<dbReference type="InterPro" id="IPR036388">
    <property type="entry name" value="WH-like_DNA-bd_sf"/>
</dbReference>
<gene>
    <name evidence="3" type="ORF">PQ456_18790</name>
</gene>
<dbReference type="PROSITE" id="PS50995">
    <property type="entry name" value="HTH_MARR_2"/>
    <property type="match status" value="1"/>
</dbReference>
<dbReference type="GO" id="GO:0003700">
    <property type="term" value="F:DNA-binding transcription factor activity"/>
    <property type="evidence" value="ECO:0007669"/>
    <property type="project" value="InterPro"/>
</dbReference>
<dbReference type="SUPFAM" id="SSF46785">
    <property type="entry name" value="Winged helix' DNA-binding domain"/>
    <property type="match status" value="1"/>
</dbReference>
<protein>
    <submittedName>
        <fullName evidence="3">MarR family transcriptional regulator</fullName>
    </submittedName>
</protein>
<dbReference type="Pfam" id="PF12802">
    <property type="entry name" value="MarR_2"/>
    <property type="match status" value="1"/>
</dbReference>
<dbReference type="Gene3D" id="1.10.10.10">
    <property type="entry name" value="Winged helix-like DNA-binding domain superfamily/Winged helix DNA-binding domain"/>
    <property type="match status" value="1"/>
</dbReference>
<dbReference type="KEGG" id="pka:PQ456_18790"/>
<evidence type="ECO:0000313" key="4">
    <source>
        <dbReference type="Proteomes" id="UP001220509"/>
    </source>
</evidence>
<dbReference type="GO" id="GO:0003677">
    <property type="term" value="F:DNA binding"/>
    <property type="evidence" value="ECO:0007669"/>
    <property type="project" value="UniProtKB-KW"/>
</dbReference>
<dbReference type="InterPro" id="IPR039422">
    <property type="entry name" value="MarR/SlyA-like"/>
</dbReference>
<name>A0AAX3M0C0_9BACL</name>
<organism evidence="3 4">
    <name type="scientific">Paenibacillus kyungheensis</name>
    <dbReference type="NCBI Taxonomy" id="1452732"/>
    <lineage>
        <taxon>Bacteria</taxon>
        <taxon>Bacillati</taxon>
        <taxon>Bacillota</taxon>
        <taxon>Bacilli</taxon>
        <taxon>Bacillales</taxon>
        <taxon>Paenibacillaceae</taxon>
        <taxon>Paenibacillus</taxon>
    </lineage>
</organism>
<accession>A0AAX3M0C0</accession>
<feature type="domain" description="HTH marR-type" evidence="2">
    <location>
        <begin position="1"/>
        <end position="138"/>
    </location>
</feature>
<evidence type="ECO:0000313" key="3">
    <source>
        <dbReference type="EMBL" id="WCT55186.1"/>
    </source>
</evidence>
<dbReference type="PRINTS" id="PR00598">
    <property type="entry name" value="HTHMARR"/>
</dbReference>
<evidence type="ECO:0000256" key="1">
    <source>
        <dbReference type="ARBA" id="ARBA00023125"/>
    </source>
</evidence>
<dbReference type="RefSeq" id="WP_273613622.1">
    <property type="nucleotide sequence ID" value="NZ_CP117416.1"/>
</dbReference>
<dbReference type="PANTHER" id="PTHR33164:SF43">
    <property type="entry name" value="HTH-TYPE TRANSCRIPTIONAL REPRESSOR YETL"/>
    <property type="match status" value="1"/>
</dbReference>
<dbReference type="InterPro" id="IPR036390">
    <property type="entry name" value="WH_DNA-bd_sf"/>
</dbReference>
<dbReference type="EMBL" id="CP117416">
    <property type="protein sequence ID" value="WCT55186.1"/>
    <property type="molecule type" value="Genomic_DNA"/>
</dbReference>
<dbReference type="AlphaFoldDB" id="A0AAX3M0C0"/>
<keyword evidence="4" id="KW-1185">Reference proteome</keyword>
<dbReference type="InterPro" id="IPR000835">
    <property type="entry name" value="HTH_MarR-typ"/>
</dbReference>
<keyword evidence="1" id="KW-0238">DNA-binding</keyword>
<dbReference type="GO" id="GO:0006950">
    <property type="term" value="P:response to stress"/>
    <property type="evidence" value="ECO:0007669"/>
    <property type="project" value="TreeGrafter"/>
</dbReference>
<dbReference type="SMART" id="SM00347">
    <property type="entry name" value="HTH_MARR"/>
    <property type="match status" value="1"/>
</dbReference>
<proteinExistence type="predicted"/>
<evidence type="ECO:0000259" key="2">
    <source>
        <dbReference type="PROSITE" id="PS50995"/>
    </source>
</evidence>
<reference evidence="3 4" key="1">
    <citation type="submission" date="2023-02" db="EMBL/GenBank/DDBJ databases">
        <title>Genome sequence of Paenibacillus kyungheensis KACC 18744.</title>
        <authorList>
            <person name="Kim S."/>
            <person name="Heo J."/>
            <person name="Kwon S.-W."/>
        </authorList>
    </citation>
    <scope>NUCLEOTIDE SEQUENCE [LARGE SCALE GENOMIC DNA]</scope>
    <source>
        <strain evidence="3 4">KACC 18744</strain>
    </source>
</reference>